<feature type="region of interest" description="Disordered" evidence="1">
    <location>
        <begin position="37"/>
        <end position="63"/>
    </location>
</feature>
<comment type="caution">
    <text evidence="2">The sequence shown here is derived from an EMBL/GenBank/DDBJ whole genome shotgun (WGS) entry which is preliminary data.</text>
</comment>
<reference evidence="2" key="1">
    <citation type="journal article" date="2014" name="Int. J. Syst. Evol. Microbiol.">
        <title>Complete genome sequence of Corynebacterium casei LMG S-19264T (=DSM 44701T), isolated from a smear-ripened cheese.</title>
        <authorList>
            <consortium name="US DOE Joint Genome Institute (JGI-PGF)"/>
            <person name="Walter F."/>
            <person name="Albersmeier A."/>
            <person name="Kalinowski J."/>
            <person name="Ruckert C."/>
        </authorList>
    </citation>
    <scope>NUCLEOTIDE SEQUENCE</scope>
    <source>
        <strain evidence="2">JCM 4403</strain>
    </source>
</reference>
<evidence type="ECO:0000256" key="1">
    <source>
        <dbReference type="SAM" id="MobiDB-lite"/>
    </source>
</evidence>
<protein>
    <submittedName>
        <fullName evidence="2">Uncharacterized protein</fullName>
    </submittedName>
</protein>
<evidence type="ECO:0000313" key="2">
    <source>
        <dbReference type="EMBL" id="GGQ68550.1"/>
    </source>
</evidence>
<reference evidence="2" key="2">
    <citation type="submission" date="2020-09" db="EMBL/GenBank/DDBJ databases">
        <authorList>
            <person name="Sun Q."/>
            <person name="Ohkuma M."/>
        </authorList>
    </citation>
    <scope>NUCLEOTIDE SEQUENCE</scope>
    <source>
        <strain evidence="2">JCM 4403</strain>
    </source>
</reference>
<organism evidence="2 3">
    <name type="scientific">Streptomyces pilosus</name>
    <dbReference type="NCBI Taxonomy" id="28893"/>
    <lineage>
        <taxon>Bacteria</taxon>
        <taxon>Bacillati</taxon>
        <taxon>Actinomycetota</taxon>
        <taxon>Actinomycetes</taxon>
        <taxon>Kitasatosporales</taxon>
        <taxon>Streptomycetaceae</taxon>
        <taxon>Streptomyces</taxon>
    </lineage>
</organism>
<gene>
    <name evidence="2" type="ORF">GCM10010280_13530</name>
</gene>
<name>A0A918ETB6_9ACTN</name>
<accession>A0A918ETB6</accession>
<keyword evidence="3" id="KW-1185">Reference proteome</keyword>
<sequence length="103" mass="10937">MHTSLAWCGGREFTGGESDPVPQLTCVPGLYPLAGGSLSHNRRSANKAVGQHPGVDRKSERQGCPQAVTPAFDLRFPAVHSRPSRGCRPALTRVAAGRVTHPV</sequence>
<proteinExistence type="predicted"/>
<dbReference type="Proteomes" id="UP000656732">
    <property type="component" value="Unassembled WGS sequence"/>
</dbReference>
<dbReference type="EMBL" id="BMTU01000002">
    <property type="protein sequence ID" value="GGQ68550.1"/>
    <property type="molecule type" value="Genomic_DNA"/>
</dbReference>
<dbReference type="AlphaFoldDB" id="A0A918ETB6"/>
<evidence type="ECO:0000313" key="3">
    <source>
        <dbReference type="Proteomes" id="UP000656732"/>
    </source>
</evidence>